<reference evidence="1" key="2">
    <citation type="submission" date="2015-07" db="EMBL/GenBank/DDBJ databases">
        <title>Plasmids, circular viruses and viroids from rat gut.</title>
        <authorList>
            <person name="Jorgensen T.J."/>
            <person name="Hansen M.A."/>
            <person name="Xu Z."/>
            <person name="Tabak M.A."/>
            <person name="Sorensen S.J."/>
            <person name="Hansen L.H."/>
        </authorList>
    </citation>
    <scope>NUCLEOTIDE SEQUENCE</scope>
    <source>
        <strain evidence="1">RGFK1469</strain>
    </source>
</reference>
<protein>
    <submittedName>
        <fullName evidence="1">Uncharacterized protein</fullName>
    </submittedName>
</protein>
<evidence type="ECO:0000313" key="1">
    <source>
        <dbReference type="EMBL" id="CRY97293.1"/>
    </source>
</evidence>
<dbReference type="EMBL" id="LN854010">
    <property type="protein sequence ID" value="CRY97293.1"/>
    <property type="molecule type" value="Genomic_DNA"/>
</dbReference>
<name>A0A0H5Q5Z8_9ZZZZ</name>
<reference evidence="1" key="1">
    <citation type="submission" date="2015-06" db="EMBL/GenBank/DDBJ databases">
        <authorList>
            <person name="Joergensen T."/>
        </authorList>
    </citation>
    <scope>NUCLEOTIDE SEQUENCE</scope>
    <source>
        <strain evidence="1">RGFK1469</strain>
    </source>
</reference>
<accession>A0A0H5Q5Z8</accession>
<organism evidence="1">
    <name type="scientific">uncultured prokaryote</name>
    <dbReference type="NCBI Taxonomy" id="198431"/>
    <lineage>
        <taxon>unclassified sequences</taxon>
        <taxon>environmental samples</taxon>
    </lineage>
</organism>
<sequence length="228" mass="23906">MTVYKFQATSVDYWRGNPHRWQNSFHFDVSNDATAALCLADFATKMDAFGTSTIPGGLASVACYNTSTGGVPVGSTTFFPWDTVGSWVPFSGAGPWGGTGHPPIATESSAKFRTQAGVGRTGKPVYVGFFWHSFIASAAAMPTASFSSTVQTAAEALYDALQTLSDGTSAAAVQVTPGGGSIAGSGALLPYVENHQRTRGRRRKSVTIDGKRYYPAAKSASVVPVEAD</sequence>
<dbReference type="AlphaFoldDB" id="A0A0H5Q5Z8"/>
<proteinExistence type="predicted"/>